<reference evidence="1" key="1">
    <citation type="journal article" date="2020" name="Stud. Mycol.">
        <title>101 Dothideomycetes genomes: a test case for predicting lifestyles and emergence of pathogens.</title>
        <authorList>
            <person name="Haridas S."/>
            <person name="Albert R."/>
            <person name="Binder M."/>
            <person name="Bloem J."/>
            <person name="Labutti K."/>
            <person name="Salamov A."/>
            <person name="Andreopoulos B."/>
            <person name="Baker S."/>
            <person name="Barry K."/>
            <person name="Bills G."/>
            <person name="Bluhm B."/>
            <person name="Cannon C."/>
            <person name="Castanera R."/>
            <person name="Culley D."/>
            <person name="Daum C."/>
            <person name="Ezra D."/>
            <person name="Gonzalez J."/>
            <person name="Henrissat B."/>
            <person name="Kuo A."/>
            <person name="Liang C."/>
            <person name="Lipzen A."/>
            <person name="Lutzoni F."/>
            <person name="Magnuson J."/>
            <person name="Mondo S."/>
            <person name="Nolan M."/>
            <person name="Ohm R."/>
            <person name="Pangilinan J."/>
            <person name="Park H.-J."/>
            <person name="Ramirez L."/>
            <person name="Alfaro M."/>
            <person name="Sun H."/>
            <person name="Tritt A."/>
            <person name="Yoshinaga Y."/>
            <person name="Zwiers L.-H."/>
            <person name="Turgeon B."/>
            <person name="Goodwin S."/>
            <person name="Spatafora J."/>
            <person name="Crous P."/>
            <person name="Grigoriev I."/>
        </authorList>
    </citation>
    <scope>NUCLEOTIDE SEQUENCE</scope>
    <source>
        <strain evidence="1">CBS 107.79</strain>
    </source>
</reference>
<evidence type="ECO:0000313" key="2">
    <source>
        <dbReference type="Proteomes" id="UP000800036"/>
    </source>
</evidence>
<evidence type="ECO:0000313" key="1">
    <source>
        <dbReference type="EMBL" id="KAF1966051.1"/>
    </source>
</evidence>
<proteinExistence type="predicted"/>
<keyword evidence="2" id="KW-1185">Reference proteome</keyword>
<sequence length="183" mass="20972">MHSGKRRTVFPGTIPPDAHMHYPTMVPLLGQPWGAYKRAWKIGVEKKVTVVYNEDRPETLFTVKTLDAGSEQHRIFAACQGQLKHHNLALIHEIFASESSFFLISPFYSITLESINACPRFPTDTQLAVIARELVVTLYYTRKRLCALLAISWTRTCRNYGQGFRAKKTLWYPKPKPLVRHGD</sequence>
<dbReference type="Proteomes" id="UP000800036">
    <property type="component" value="Unassembled WGS sequence"/>
</dbReference>
<dbReference type="EMBL" id="ML976752">
    <property type="protein sequence ID" value="KAF1966051.1"/>
    <property type="molecule type" value="Genomic_DNA"/>
</dbReference>
<organism evidence="1 2">
    <name type="scientific">Bimuria novae-zelandiae CBS 107.79</name>
    <dbReference type="NCBI Taxonomy" id="1447943"/>
    <lineage>
        <taxon>Eukaryota</taxon>
        <taxon>Fungi</taxon>
        <taxon>Dikarya</taxon>
        <taxon>Ascomycota</taxon>
        <taxon>Pezizomycotina</taxon>
        <taxon>Dothideomycetes</taxon>
        <taxon>Pleosporomycetidae</taxon>
        <taxon>Pleosporales</taxon>
        <taxon>Massarineae</taxon>
        <taxon>Didymosphaeriaceae</taxon>
        <taxon>Bimuria</taxon>
    </lineage>
</organism>
<protein>
    <recommendedName>
        <fullName evidence="3">Protein kinase domain-containing protein</fullName>
    </recommendedName>
</protein>
<dbReference type="AlphaFoldDB" id="A0A6A5UM95"/>
<evidence type="ECO:0008006" key="3">
    <source>
        <dbReference type="Google" id="ProtNLM"/>
    </source>
</evidence>
<accession>A0A6A5UM95</accession>
<dbReference type="OrthoDB" id="3535570at2759"/>
<gene>
    <name evidence="1" type="ORF">BU23DRAFT_664119</name>
</gene>
<name>A0A6A5UM95_9PLEO</name>